<sequence length="1103" mass="125328">MATTSSATVTEDCAVFFGHHGPLIASGDKIGLRTKIKAQLRSVQAWDCDTWIGLTLDFPLGKDQKANEEAGFGVRYRAPEHGSQDKSKLCDYHQIRIKFPRSFSHEVQLGQSPSTFTNEHLSYVKVYFGESRATIEGFGIPFANQEDHQVESWINGDAPIAGKYGLLDILQQQSLYLVLPASSSLVKTLGTTQTLSTFRYPYNEDFSWDLTRFEKELRENKGQQFAPLYSHPTDVSHMTAVSQSIVQDVVWLRHVAKRLGYTYSKNRHSLDIDSKKPARMPAYFFWCKAPDTDTEGKECLHLAIPFSEPLVKAIGPAWKLLIQRRIFKLKIFTSREGRERTLVDWFCRLAPLGKLDRYARHRKDITDMILVVRPKIKMEDYSDVIWRGEPPRKKLCHINRSHGPFFDKLKTFEDRQSASEARLLDEKSSNYISLGFHFEFNQCQHQVKASLLFHPQAHSYNPIACGLPTKVAYGVVKTDTLLDDMNEEQQQLFNKVKDKMDLHRSILRGAGFYDWMTKTDGNSKRRPLPTIDLFDIDDQTYANAILEMALPKDRARFRSYLSNRPLGIGIITGTPGSGKTALGATATLALQAKLGPILCSAPTDTAVDNFAYHLNKQTWDVTERLNIGKSLDDSNRYRRKLVIRLYSPNEEMNAFYILFTRPELGEEVLNPWKVPGELNEDVNWKFHLSAAYWLLLLFESPAVDRRLGPDDSLALHELKKLIDEDTDFGAIRHGHARAFSETLEERFTKLLDMLLEEADMLCTTPRTCGSNEFMPWQRRLAQGVVVDQAGRMNRPDLYRVWGNTLLPCFLIGDTRSEQPTIQTTSEKEPGTENYYNRFAGDGQISGLEFLQASGLPVFRLDTQVRMAKGMYDLAAQVFYPQLPLQYHQSDQEIADQQPDVGQELEAYVRMKYPNLRKPPGGIAHQPLFIHRQNSTIYKDVDGSQACQEQDSAVLSFVAGLVTHSAIDPAQIVLLTPWFANAVLIERKRNQKRFEILKNMPEAATIESYRGREADIVVVVMSTTRDTGPDITANEHLLITMLTRHKSGLIIFVDICTSGVIGEDRNGNLFKINKPGQELNALQRIDETLFDEGRVAVFSTKLSK</sequence>
<organism evidence="6 7">
    <name type="scientific">Gibberella moniliformis (strain M3125 / FGSC 7600)</name>
    <name type="common">Maize ear and stalk rot fungus</name>
    <name type="synonym">Fusarium verticillioides</name>
    <dbReference type="NCBI Taxonomy" id="334819"/>
    <lineage>
        <taxon>Eukaryota</taxon>
        <taxon>Fungi</taxon>
        <taxon>Dikarya</taxon>
        <taxon>Ascomycota</taxon>
        <taxon>Pezizomycotina</taxon>
        <taxon>Sordariomycetes</taxon>
        <taxon>Hypocreomycetidae</taxon>
        <taxon>Hypocreales</taxon>
        <taxon>Nectriaceae</taxon>
        <taxon>Fusarium</taxon>
        <taxon>Fusarium fujikuroi species complex</taxon>
    </lineage>
</organism>
<keyword evidence="1" id="KW-0547">Nucleotide-binding</keyword>
<evidence type="ECO:0000256" key="4">
    <source>
        <dbReference type="ARBA" id="ARBA00022840"/>
    </source>
</evidence>
<dbReference type="KEGG" id="fvr:FVEG_16901"/>
<dbReference type="AlphaFoldDB" id="W7MLR5"/>
<dbReference type="RefSeq" id="XP_018758212.1">
    <property type="nucleotide sequence ID" value="XM_018906138.1"/>
</dbReference>
<dbReference type="InterPro" id="IPR041679">
    <property type="entry name" value="DNA2/NAM7-like_C"/>
</dbReference>
<keyword evidence="4" id="KW-0067">ATP-binding</keyword>
<keyword evidence="7" id="KW-1185">Reference proteome</keyword>
<dbReference type="GeneID" id="30073777"/>
<dbReference type="Proteomes" id="UP000009096">
    <property type="component" value="Chromosome 11"/>
</dbReference>
<feature type="domain" description="DNA2/NAM7 helicase-like C-terminal" evidence="5">
    <location>
        <begin position="847"/>
        <end position="1051"/>
    </location>
</feature>
<proteinExistence type="predicted"/>
<keyword evidence="2" id="KW-0378">Hydrolase</keyword>
<evidence type="ECO:0000256" key="1">
    <source>
        <dbReference type="ARBA" id="ARBA00022741"/>
    </source>
</evidence>
<dbReference type="STRING" id="334819.W7MLR5"/>
<dbReference type="InterPro" id="IPR050534">
    <property type="entry name" value="Coronavir_polyprotein_1ab"/>
</dbReference>
<dbReference type="PANTHER" id="PTHR43788">
    <property type="entry name" value="DNA2/NAM7 HELICASE FAMILY MEMBER"/>
    <property type="match status" value="1"/>
</dbReference>
<evidence type="ECO:0000313" key="7">
    <source>
        <dbReference type="Proteomes" id="UP000009096"/>
    </source>
</evidence>
<dbReference type="VEuPathDB" id="FungiDB:FVEG_16901"/>
<keyword evidence="3" id="KW-0347">Helicase</keyword>
<dbReference type="PANTHER" id="PTHR43788:SF8">
    <property type="entry name" value="DNA-BINDING PROTEIN SMUBP-2"/>
    <property type="match status" value="1"/>
</dbReference>
<dbReference type="EMBL" id="CM000588">
    <property type="protein sequence ID" value="EWG52021.1"/>
    <property type="molecule type" value="Genomic_DNA"/>
</dbReference>
<dbReference type="InterPro" id="IPR027417">
    <property type="entry name" value="P-loop_NTPase"/>
</dbReference>
<evidence type="ECO:0000256" key="3">
    <source>
        <dbReference type="ARBA" id="ARBA00022806"/>
    </source>
</evidence>
<evidence type="ECO:0000313" key="6">
    <source>
        <dbReference type="EMBL" id="EWG52021.1"/>
    </source>
</evidence>
<dbReference type="Gene3D" id="3.40.50.300">
    <property type="entry name" value="P-loop containing nucleotide triphosphate hydrolases"/>
    <property type="match status" value="2"/>
</dbReference>
<name>W7MLR5_GIBM7</name>
<dbReference type="GO" id="GO:0016787">
    <property type="term" value="F:hydrolase activity"/>
    <property type="evidence" value="ECO:0007669"/>
    <property type="project" value="UniProtKB-KW"/>
</dbReference>
<dbReference type="EMBL" id="DS022256">
    <property type="protein sequence ID" value="EWG52021.1"/>
    <property type="molecule type" value="Genomic_DNA"/>
</dbReference>
<dbReference type="eggNOG" id="KOG1802">
    <property type="taxonomic scope" value="Eukaryota"/>
</dbReference>
<dbReference type="GO" id="GO:0005524">
    <property type="term" value="F:ATP binding"/>
    <property type="evidence" value="ECO:0007669"/>
    <property type="project" value="UniProtKB-KW"/>
</dbReference>
<reference evidence="6 7" key="1">
    <citation type="journal article" date="2010" name="Nature">
        <title>Comparative genomics reveals mobile pathogenicity chromosomes in Fusarium.</title>
        <authorList>
            <person name="Ma L.J."/>
            <person name="van der Does H.C."/>
            <person name="Borkovich K.A."/>
            <person name="Coleman J.J."/>
            <person name="Daboussi M.J."/>
            <person name="Di Pietro A."/>
            <person name="Dufresne M."/>
            <person name="Freitag M."/>
            <person name="Grabherr M."/>
            <person name="Henrissat B."/>
            <person name="Houterman P.M."/>
            <person name="Kang S."/>
            <person name="Shim W.B."/>
            <person name="Woloshuk C."/>
            <person name="Xie X."/>
            <person name="Xu J.R."/>
            <person name="Antoniw J."/>
            <person name="Baker S.E."/>
            <person name="Bluhm B.H."/>
            <person name="Breakspear A."/>
            <person name="Brown D.W."/>
            <person name="Butchko R.A."/>
            <person name="Chapman S."/>
            <person name="Coulson R."/>
            <person name="Coutinho P.M."/>
            <person name="Danchin E.G."/>
            <person name="Diener A."/>
            <person name="Gale L.R."/>
            <person name="Gardiner D.M."/>
            <person name="Goff S."/>
            <person name="Hammond-Kosack K.E."/>
            <person name="Hilburn K."/>
            <person name="Hua-Van A."/>
            <person name="Jonkers W."/>
            <person name="Kazan K."/>
            <person name="Kodira C.D."/>
            <person name="Koehrsen M."/>
            <person name="Kumar L."/>
            <person name="Lee Y.H."/>
            <person name="Li L."/>
            <person name="Manners J.M."/>
            <person name="Miranda-Saavedra D."/>
            <person name="Mukherjee M."/>
            <person name="Park G."/>
            <person name="Park J."/>
            <person name="Park S.Y."/>
            <person name="Proctor R.H."/>
            <person name="Regev A."/>
            <person name="Ruiz-Roldan M.C."/>
            <person name="Sain D."/>
            <person name="Sakthikumar S."/>
            <person name="Sykes S."/>
            <person name="Schwartz D.C."/>
            <person name="Turgeon B.G."/>
            <person name="Wapinski I."/>
            <person name="Yoder O."/>
            <person name="Young S."/>
            <person name="Zeng Q."/>
            <person name="Zhou S."/>
            <person name="Galagan J."/>
            <person name="Cuomo C.A."/>
            <person name="Kistler H.C."/>
            <person name="Rep M."/>
        </authorList>
    </citation>
    <scope>NUCLEOTIDE SEQUENCE [LARGE SCALE GENOMIC DNA]</scope>
    <source>
        <strain evidence="7">M3125 / FGSC 7600</strain>
    </source>
</reference>
<accession>W7MLR5</accession>
<dbReference type="SUPFAM" id="SSF52540">
    <property type="entry name" value="P-loop containing nucleoside triphosphate hydrolases"/>
    <property type="match status" value="1"/>
</dbReference>
<evidence type="ECO:0000259" key="5">
    <source>
        <dbReference type="Pfam" id="PF13087"/>
    </source>
</evidence>
<dbReference type="Pfam" id="PF13087">
    <property type="entry name" value="AAA_12"/>
    <property type="match status" value="1"/>
</dbReference>
<evidence type="ECO:0000256" key="2">
    <source>
        <dbReference type="ARBA" id="ARBA00022801"/>
    </source>
</evidence>
<dbReference type="GO" id="GO:0043139">
    <property type="term" value="F:5'-3' DNA helicase activity"/>
    <property type="evidence" value="ECO:0007669"/>
    <property type="project" value="TreeGrafter"/>
</dbReference>
<dbReference type="OrthoDB" id="6513042at2759"/>
<gene>
    <name evidence="6" type="ORF">FVEG_16901</name>
</gene>
<protein>
    <recommendedName>
        <fullName evidence="5">DNA2/NAM7 helicase-like C-terminal domain-containing protein</fullName>
    </recommendedName>
</protein>